<evidence type="ECO:0000313" key="2">
    <source>
        <dbReference type="Proteomes" id="UP001597205"/>
    </source>
</evidence>
<dbReference type="Gene3D" id="2.60.40.2340">
    <property type="match status" value="1"/>
</dbReference>
<dbReference type="EMBL" id="JBHTKY010000017">
    <property type="protein sequence ID" value="MFD1166310.1"/>
    <property type="molecule type" value="Genomic_DNA"/>
</dbReference>
<organism evidence="1 2">
    <name type="scientific">Sphingobacterium daejeonense</name>
    <dbReference type="NCBI Taxonomy" id="371142"/>
    <lineage>
        <taxon>Bacteria</taxon>
        <taxon>Pseudomonadati</taxon>
        <taxon>Bacteroidota</taxon>
        <taxon>Sphingobacteriia</taxon>
        <taxon>Sphingobacteriales</taxon>
        <taxon>Sphingobacteriaceae</taxon>
        <taxon>Sphingobacterium</taxon>
    </lineage>
</organism>
<protein>
    <submittedName>
        <fullName evidence="1">Uncharacterized protein</fullName>
    </submittedName>
</protein>
<sequence>MRINLFIISLLLFSSCTKTNTLPYEEESKAKIKSFQVTNSADHIPVSINHQNGIITATVPPGIYLTAIEPKIELEDGNKLKSGSDTLITNLQDYFINGRKIEYPITHKNGEKKTYVLEIKTHQPPLNFREVSLDPNSPIVFDQSKSHITKMLYVRNLSGNYPYSTNYDLDQTLAKASLVDDKGKEYKFTVAMSSISTIITPSQIILNLNQIEGRFDDKGYHQIPSAGLYWVKIRYYDREEKLKNPIKITY</sequence>
<dbReference type="RefSeq" id="WP_380896862.1">
    <property type="nucleotide sequence ID" value="NZ_JBHTKY010000017.1"/>
</dbReference>
<gene>
    <name evidence="1" type="ORF">ACFQ2C_11900</name>
</gene>
<keyword evidence="2" id="KW-1185">Reference proteome</keyword>
<comment type="caution">
    <text evidence="1">The sequence shown here is derived from an EMBL/GenBank/DDBJ whole genome shotgun (WGS) entry which is preliminary data.</text>
</comment>
<name>A0ABW3RM89_9SPHI</name>
<dbReference type="Proteomes" id="UP001597205">
    <property type="component" value="Unassembled WGS sequence"/>
</dbReference>
<accession>A0ABW3RM89</accession>
<reference evidence="2" key="1">
    <citation type="journal article" date="2019" name="Int. J. Syst. Evol. Microbiol.">
        <title>The Global Catalogue of Microorganisms (GCM) 10K type strain sequencing project: providing services to taxonomists for standard genome sequencing and annotation.</title>
        <authorList>
            <consortium name="The Broad Institute Genomics Platform"/>
            <consortium name="The Broad Institute Genome Sequencing Center for Infectious Disease"/>
            <person name="Wu L."/>
            <person name="Ma J."/>
        </authorList>
    </citation>
    <scope>NUCLEOTIDE SEQUENCE [LARGE SCALE GENOMIC DNA]</scope>
    <source>
        <strain evidence="2">CCUG 52468</strain>
    </source>
</reference>
<dbReference type="PROSITE" id="PS51257">
    <property type="entry name" value="PROKAR_LIPOPROTEIN"/>
    <property type="match status" value="1"/>
</dbReference>
<evidence type="ECO:0000313" key="1">
    <source>
        <dbReference type="EMBL" id="MFD1166310.1"/>
    </source>
</evidence>
<proteinExistence type="predicted"/>